<keyword evidence="3" id="KW-1185">Reference proteome</keyword>
<reference evidence="2 3" key="1">
    <citation type="submission" date="2019-12" db="EMBL/GenBank/DDBJ databases">
        <authorList>
            <person name="Huq M.A."/>
        </authorList>
    </citation>
    <scope>NUCLEOTIDE SEQUENCE [LARGE SCALE GENOMIC DNA]</scope>
    <source>
        <strain evidence="2 3">MAH-25</strain>
    </source>
</reference>
<sequence>MTAPTVAVTFACYNQVDYTRQCVDSLVRAGFDLSRLVAVDNGSTDATRDYLGTLPLGGRILNGHNLGCGVAWNQGALALQADWTVIMNNDVVVTTGWLDGLVGAANANGLKVVSPALVEGALDYDLEAFRAGDATKMRDVTRRGARHAVCMAVHRSVWDEVGYFRATPSLWGFEDSLFFHELDQAGIACGQVGASWLHHYGSITLSALKRERGLSQKEGLSARDTYRVLGQSFLQRKWARFQRKRQDARWREEELARHGMTLHGERVDGAFHWR</sequence>
<proteinExistence type="predicted"/>
<protein>
    <submittedName>
        <fullName evidence="2">Glycosyltransferase</fullName>
    </submittedName>
</protein>
<evidence type="ECO:0000313" key="3">
    <source>
        <dbReference type="Proteomes" id="UP000469385"/>
    </source>
</evidence>
<evidence type="ECO:0000313" key="2">
    <source>
        <dbReference type="EMBL" id="MVQ30678.1"/>
    </source>
</evidence>
<dbReference type="PANTHER" id="PTHR43179">
    <property type="entry name" value="RHAMNOSYLTRANSFERASE WBBL"/>
    <property type="match status" value="1"/>
</dbReference>
<dbReference type="Proteomes" id="UP000469385">
    <property type="component" value="Unassembled WGS sequence"/>
</dbReference>
<dbReference type="SUPFAM" id="SSF53448">
    <property type="entry name" value="Nucleotide-diphospho-sugar transferases"/>
    <property type="match status" value="1"/>
</dbReference>
<dbReference type="InterPro" id="IPR029044">
    <property type="entry name" value="Nucleotide-diphossugar_trans"/>
</dbReference>
<evidence type="ECO:0000259" key="1">
    <source>
        <dbReference type="Pfam" id="PF00535"/>
    </source>
</evidence>
<accession>A0A6N8IV49</accession>
<dbReference type="Pfam" id="PF00535">
    <property type="entry name" value="Glycos_transf_2"/>
    <property type="match status" value="1"/>
</dbReference>
<organism evidence="2 3">
    <name type="scientific">Ramlibacter pinisoli</name>
    <dbReference type="NCBI Taxonomy" id="2682844"/>
    <lineage>
        <taxon>Bacteria</taxon>
        <taxon>Pseudomonadati</taxon>
        <taxon>Pseudomonadota</taxon>
        <taxon>Betaproteobacteria</taxon>
        <taxon>Burkholderiales</taxon>
        <taxon>Comamonadaceae</taxon>
        <taxon>Ramlibacter</taxon>
    </lineage>
</organism>
<feature type="domain" description="Glycosyltransferase 2-like" evidence="1">
    <location>
        <begin position="11"/>
        <end position="118"/>
    </location>
</feature>
<dbReference type="Gene3D" id="3.90.550.10">
    <property type="entry name" value="Spore Coat Polysaccharide Biosynthesis Protein SpsA, Chain A"/>
    <property type="match status" value="1"/>
</dbReference>
<dbReference type="GO" id="GO:0016740">
    <property type="term" value="F:transferase activity"/>
    <property type="evidence" value="ECO:0007669"/>
    <property type="project" value="UniProtKB-KW"/>
</dbReference>
<comment type="caution">
    <text evidence="2">The sequence shown here is derived from an EMBL/GenBank/DDBJ whole genome shotgun (WGS) entry which is preliminary data.</text>
</comment>
<gene>
    <name evidence="2" type="ORF">GON04_14550</name>
</gene>
<keyword evidence="2" id="KW-0808">Transferase</keyword>
<dbReference type="AlphaFoldDB" id="A0A6N8IV49"/>
<name>A0A6N8IV49_9BURK</name>
<dbReference type="InterPro" id="IPR001173">
    <property type="entry name" value="Glyco_trans_2-like"/>
</dbReference>
<dbReference type="PANTHER" id="PTHR43179:SF7">
    <property type="entry name" value="RHAMNOSYLTRANSFERASE WBBL"/>
    <property type="match status" value="1"/>
</dbReference>
<dbReference type="EMBL" id="WSEL01000009">
    <property type="protein sequence ID" value="MVQ30678.1"/>
    <property type="molecule type" value="Genomic_DNA"/>
</dbReference>
<dbReference type="RefSeq" id="WP_157398806.1">
    <property type="nucleotide sequence ID" value="NZ_WSEL01000009.1"/>
</dbReference>